<keyword evidence="4" id="KW-1185">Reference proteome</keyword>
<name>A0A132DNU8_BURVI</name>
<dbReference type="Pfam" id="PF07235">
    <property type="entry name" value="DUF1427"/>
    <property type="match status" value="1"/>
</dbReference>
<proteinExistence type="predicted"/>
<dbReference type="InterPro" id="IPR009872">
    <property type="entry name" value="DUF1427"/>
</dbReference>
<dbReference type="OMA" id="IVPVGRH"/>
<evidence type="ECO:0000313" key="2">
    <source>
        <dbReference type="EMBL" id="PRH38580.1"/>
    </source>
</evidence>
<protein>
    <submittedName>
        <fullName evidence="2">DUF1427 domain-containing protein</fullName>
    </submittedName>
    <submittedName>
        <fullName evidence="1">DUF1427 family protein</fullName>
    </submittedName>
</protein>
<dbReference type="InterPro" id="IPR020017">
    <property type="entry name" value="XapX_domain"/>
</dbReference>
<reference evidence="2 3" key="1">
    <citation type="submission" date="2018-03" db="EMBL/GenBank/DDBJ databases">
        <authorList>
            <person name="Nguyen K."/>
            <person name="Fouts D."/>
            <person name="Sutton G."/>
        </authorList>
    </citation>
    <scope>NUCLEOTIDE SEQUENCE [LARGE SCALE GENOMIC DNA]</scope>
    <source>
        <strain evidence="2 3">AU3578</strain>
    </source>
</reference>
<dbReference type="RefSeq" id="WP_011884402.1">
    <property type="nucleotide sequence ID" value="NZ_BGKC01000023.1"/>
</dbReference>
<accession>A0A132DNU8</accession>
<dbReference type="Proteomes" id="UP000237632">
    <property type="component" value="Unassembled WGS sequence"/>
</dbReference>
<sequence>MKPSVFSPLAGMLYGALESNSPAPPRFALTGLLGMLAGERLPCVARRMPAGHRPSAARRDATCSQRALPQHERAQVIVIHTALPSHA</sequence>
<dbReference type="EMBL" id="JADVKH010000043">
    <property type="protein sequence ID" value="MBJ9689139.1"/>
    <property type="molecule type" value="Genomic_DNA"/>
</dbReference>
<organism evidence="2 3">
    <name type="scientific">Burkholderia vietnamiensis</name>
    <dbReference type="NCBI Taxonomy" id="60552"/>
    <lineage>
        <taxon>Bacteria</taxon>
        <taxon>Pseudomonadati</taxon>
        <taxon>Pseudomonadota</taxon>
        <taxon>Betaproteobacteria</taxon>
        <taxon>Burkholderiales</taxon>
        <taxon>Burkholderiaceae</taxon>
        <taxon>Burkholderia</taxon>
        <taxon>Burkholderia cepacia complex</taxon>
    </lineage>
</organism>
<evidence type="ECO:0000313" key="1">
    <source>
        <dbReference type="EMBL" id="MBJ9689139.1"/>
    </source>
</evidence>
<reference evidence="1 4" key="2">
    <citation type="submission" date="2020-11" db="EMBL/GenBank/DDBJ databases">
        <title>Enhanced detection system for hospital associated transmission using whole genome sequencing surveillance.</title>
        <authorList>
            <person name="Harrison L.H."/>
            <person name="Van Tyne D."/>
            <person name="Marsh J.W."/>
            <person name="Griffith M.P."/>
            <person name="Snyder D.J."/>
            <person name="Cooper V.S."/>
            <person name="Mustapha M."/>
        </authorList>
    </citation>
    <scope>NUCLEOTIDE SEQUENCE [LARGE SCALE GENOMIC DNA]</scope>
    <source>
        <strain evidence="1 4">BC00020</strain>
    </source>
</reference>
<dbReference type="EMBL" id="PVHK01000236">
    <property type="protein sequence ID" value="PRH38580.1"/>
    <property type="molecule type" value="Genomic_DNA"/>
</dbReference>
<dbReference type="AlphaFoldDB" id="A0A132DNU8"/>
<dbReference type="NCBIfam" id="TIGR03510">
    <property type="entry name" value="XapX"/>
    <property type="match status" value="1"/>
</dbReference>
<comment type="caution">
    <text evidence="2">The sequence shown here is derived from an EMBL/GenBank/DDBJ whole genome shotgun (WGS) entry which is preliminary data.</text>
</comment>
<evidence type="ECO:0000313" key="3">
    <source>
        <dbReference type="Proteomes" id="UP000237632"/>
    </source>
</evidence>
<gene>
    <name evidence="2" type="ORF">C6T65_31150</name>
    <name evidence="1" type="ORF">I5589_18855</name>
</gene>
<dbReference type="Proteomes" id="UP000808215">
    <property type="component" value="Unassembled WGS sequence"/>
</dbReference>
<evidence type="ECO:0000313" key="4">
    <source>
        <dbReference type="Proteomes" id="UP000808215"/>
    </source>
</evidence>